<reference evidence="1 2" key="1">
    <citation type="submission" date="2023-07" db="EMBL/GenBank/DDBJ databases">
        <title>Genomic Encyclopedia of Type Strains, Phase IV (KMG-IV): sequencing the most valuable type-strain genomes for metagenomic binning, comparative biology and taxonomic classification.</title>
        <authorList>
            <person name="Goeker M."/>
        </authorList>
    </citation>
    <scope>NUCLEOTIDE SEQUENCE [LARGE SCALE GENOMIC DNA]</scope>
    <source>
        <strain evidence="1 2">DSM 1112</strain>
    </source>
</reference>
<accession>A0ABU0BUK4</accession>
<organism evidence="1 2">
    <name type="scientific">Pararhizobium capsulatum DSM 1112</name>
    <dbReference type="NCBI Taxonomy" id="1121113"/>
    <lineage>
        <taxon>Bacteria</taxon>
        <taxon>Pseudomonadati</taxon>
        <taxon>Pseudomonadota</taxon>
        <taxon>Alphaproteobacteria</taxon>
        <taxon>Hyphomicrobiales</taxon>
        <taxon>Rhizobiaceae</taxon>
        <taxon>Rhizobium/Agrobacterium group</taxon>
        <taxon>Pararhizobium</taxon>
    </lineage>
</organism>
<sequence length="50" mass="5643">MYILIPAKTVNVNTLPVLHRYFLTAFETSFSAQATAAQARRVVFTKEAVR</sequence>
<keyword evidence="2" id="KW-1185">Reference proteome</keyword>
<gene>
    <name evidence="1" type="ORF">QO002_003278</name>
</gene>
<evidence type="ECO:0000313" key="1">
    <source>
        <dbReference type="EMBL" id="MDQ0321140.1"/>
    </source>
</evidence>
<dbReference type="EMBL" id="JAUSVF010000001">
    <property type="protein sequence ID" value="MDQ0321140.1"/>
    <property type="molecule type" value="Genomic_DNA"/>
</dbReference>
<name>A0ABU0BUK4_9HYPH</name>
<dbReference type="Proteomes" id="UP001230207">
    <property type="component" value="Unassembled WGS sequence"/>
</dbReference>
<comment type="caution">
    <text evidence="1">The sequence shown here is derived from an EMBL/GenBank/DDBJ whole genome shotgun (WGS) entry which is preliminary data.</text>
</comment>
<proteinExistence type="predicted"/>
<protein>
    <submittedName>
        <fullName evidence="1">Uncharacterized protein</fullName>
    </submittedName>
</protein>
<evidence type="ECO:0000313" key="2">
    <source>
        <dbReference type="Proteomes" id="UP001230207"/>
    </source>
</evidence>